<keyword evidence="2" id="KW-1003">Cell membrane</keyword>
<feature type="transmembrane region" description="Helical" evidence="7">
    <location>
        <begin position="5"/>
        <end position="22"/>
    </location>
</feature>
<dbReference type="SUPFAM" id="SSF103481">
    <property type="entry name" value="Multidrug resistance efflux transporter EmrE"/>
    <property type="match status" value="1"/>
</dbReference>
<dbReference type="OrthoDB" id="2168659at2"/>
<keyword evidence="9" id="KW-1185">Reference proteome</keyword>
<dbReference type="Proteomes" id="UP000287101">
    <property type="component" value="Unassembled WGS sequence"/>
</dbReference>
<evidence type="ECO:0000256" key="7">
    <source>
        <dbReference type="SAM" id="Phobius"/>
    </source>
</evidence>
<comment type="caution">
    <text evidence="8">The sequence shown here is derived from an EMBL/GenBank/DDBJ whole genome shotgun (WGS) entry which is preliminary data.</text>
</comment>
<organism evidence="8 9">
    <name type="scientific">Vagococcus fessus</name>
    <dbReference type="NCBI Taxonomy" id="120370"/>
    <lineage>
        <taxon>Bacteria</taxon>
        <taxon>Bacillati</taxon>
        <taxon>Bacillota</taxon>
        <taxon>Bacilli</taxon>
        <taxon>Lactobacillales</taxon>
        <taxon>Enterococcaceae</taxon>
        <taxon>Vagococcus</taxon>
    </lineage>
</organism>
<evidence type="ECO:0000256" key="4">
    <source>
        <dbReference type="ARBA" id="ARBA00022989"/>
    </source>
</evidence>
<dbReference type="InterPro" id="IPR037185">
    <property type="entry name" value="EmrE-like"/>
</dbReference>
<keyword evidence="3 6" id="KW-0812">Transmembrane</keyword>
<dbReference type="InterPro" id="IPR045324">
    <property type="entry name" value="Small_multidrug_res"/>
</dbReference>
<evidence type="ECO:0000313" key="8">
    <source>
        <dbReference type="EMBL" id="RSU05035.1"/>
    </source>
</evidence>
<reference evidence="8 9" key="1">
    <citation type="submission" date="2017-05" db="EMBL/GenBank/DDBJ databases">
        <title>Vagococcus spp. assemblies.</title>
        <authorList>
            <person name="Gulvik C.A."/>
        </authorList>
    </citation>
    <scope>NUCLEOTIDE SEQUENCE [LARGE SCALE GENOMIC DNA]</scope>
    <source>
        <strain evidence="8 9">CCUG 41755</strain>
    </source>
</reference>
<dbReference type="AlphaFoldDB" id="A0A430ACT5"/>
<dbReference type="PANTHER" id="PTHR30561">
    <property type="entry name" value="SMR FAMILY PROTON-DEPENDENT DRUG EFFLUX TRANSPORTER SUGE"/>
    <property type="match status" value="1"/>
</dbReference>
<sequence>MTKEWLKVIFASLFELVWVSGLAHASTVLEWVLTAIGVVVSFYLLTSSVKKLPIGTVYAVFAGLGSIGSIIVGVVFFGESISPLKIVFMGTLLLGIIGLKLIETDKDEVK</sequence>
<comment type="subcellular location">
    <subcellularLocation>
        <location evidence="1 6">Cell membrane</location>
        <topology evidence="1 6">Multi-pass membrane protein</topology>
    </subcellularLocation>
</comment>
<evidence type="ECO:0000256" key="3">
    <source>
        <dbReference type="ARBA" id="ARBA00022692"/>
    </source>
</evidence>
<dbReference type="EMBL" id="NGJY01000001">
    <property type="protein sequence ID" value="RSU05035.1"/>
    <property type="molecule type" value="Genomic_DNA"/>
</dbReference>
<evidence type="ECO:0000256" key="2">
    <source>
        <dbReference type="ARBA" id="ARBA00022475"/>
    </source>
</evidence>
<feature type="transmembrane region" description="Helical" evidence="7">
    <location>
        <begin position="84"/>
        <end position="102"/>
    </location>
</feature>
<evidence type="ECO:0000313" key="9">
    <source>
        <dbReference type="Proteomes" id="UP000287101"/>
    </source>
</evidence>
<feature type="transmembrane region" description="Helical" evidence="7">
    <location>
        <begin position="28"/>
        <end position="45"/>
    </location>
</feature>
<dbReference type="Pfam" id="PF00893">
    <property type="entry name" value="Multi_Drug_Res"/>
    <property type="match status" value="1"/>
</dbReference>
<evidence type="ECO:0000256" key="5">
    <source>
        <dbReference type="ARBA" id="ARBA00023136"/>
    </source>
</evidence>
<dbReference type="RefSeq" id="WP_126830900.1">
    <property type="nucleotide sequence ID" value="NZ_CBCRYB010000007.1"/>
</dbReference>
<dbReference type="InterPro" id="IPR000390">
    <property type="entry name" value="Small_drug/metabolite_transptr"/>
</dbReference>
<protein>
    <submittedName>
        <fullName evidence="8">QacE family quaternary ammonium compound efflux SMR transporter</fullName>
    </submittedName>
</protein>
<feature type="transmembrane region" description="Helical" evidence="7">
    <location>
        <begin position="57"/>
        <end position="78"/>
    </location>
</feature>
<evidence type="ECO:0000256" key="6">
    <source>
        <dbReference type="RuleBase" id="RU003942"/>
    </source>
</evidence>
<keyword evidence="4 7" id="KW-1133">Transmembrane helix</keyword>
<dbReference type="GO" id="GO:0022857">
    <property type="term" value="F:transmembrane transporter activity"/>
    <property type="evidence" value="ECO:0007669"/>
    <property type="project" value="InterPro"/>
</dbReference>
<proteinExistence type="inferred from homology"/>
<comment type="similarity">
    <text evidence="6">Belongs to the drug/metabolite transporter (DMT) superfamily. Small multidrug resistance (SMR) (TC 2.A.7.1) family.</text>
</comment>
<keyword evidence="5 7" id="KW-0472">Membrane</keyword>
<accession>A0A430ACT5</accession>
<dbReference type="GO" id="GO:0005886">
    <property type="term" value="C:plasma membrane"/>
    <property type="evidence" value="ECO:0007669"/>
    <property type="project" value="UniProtKB-SubCell"/>
</dbReference>
<evidence type="ECO:0000256" key="1">
    <source>
        <dbReference type="ARBA" id="ARBA00004651"/>
    </source>
</evidence>
<dbReference type="Gene3D" id="1.10.3730.20">
    <property type="match status" value="1"/>
</dbReference>
<name>A0A430ACT5_9ENTE</name>
<dbReference type="PANTHER" id="PTHR30561:SF7">
    <property type="entry name" value="GUANIDINIUM EFFLUX SYSTEM SUBUNIT GDNC-RELATED"/>
    <property type="match status" value="1"/>
</dbReference>
<gene>
    <name evidence="8" type="ORF">CBF31_03190</name>
</gene>